<accession>A0ACB7VQZ7</accession>
<dbReference type="EMBL" id="CM037017">
    <property type="protein sequence ID" value="KAH7676805.1"/>
    <property type="molecule type" value="Genomic_DNA"/>
</dbReference>
<evidence type="ECO:0000313" key="2">
    <source>
        <dbReference type="Proteomes" id="UP000827976"/>
    </source>
</evidence>
<evidence type="ECO:0000313" key="1">
    <source>
        <dbReference type="EMBL" id="KAH7676805.1"/>
    </source>
</evidence>
<keyword evidence="1" id="KW-0503">Monooxygenase</keyword>
<gene>
    <name evidence="1" type="ORF">IHE45_07G041300</name>
</gene>
<dbReference type="EC" id="1.14.13.168" evidence="1"/>
<name>A0ACB7VQZ7_DIOAL</name>
<dbReference type="Proteomes" id="UP000827976">
    <property type="component" value="Chromosome 7"/>
</dbReference>
<keyword evidence="2" id="KW-1185">Reference proteome</keyword>
<sequence>MEATTVVIVGAGSSGLATAACLTTHSIPYILLERDHCLASLWRNRAYDRVTLHLAKQYCQLPHVPHPPSTPTFIPKRHFIEYLEGYAAKFRIQPRFGMEVESAWFEEGEGKWRVMARRGREGEVVELKARFVVVASGENDEAVVPEIEGLDGFVGDLVHSNRYRSGSVYKGKSVLVVGAGNSGMEIAFDLWSCGAFPSIVVRSPVHVVSKEIWLIGMLLLKYLSITWVDIVVLLLCYFKFGNTSKYGLCRPSKGPFYSIANTQGFFPMMDTGTFAKIKSGEIRVLPSIASIKGNSVTFVNGKIHHFDTIIFATGYRSAVKKWLKDDDLIGDDGMAKEKFPNQWKGKNGLYCAGLGRRGLYGGGVDALKIAQDINTILLKESANHY</sequence>
<reference evidence="2" key="1">
    <citation type="journal article" date="2022" name="Nat. Commun.">
        <title>Chromosome evolution and the genetic basis of agronomically important traits in greater yam.</title>
        <authorList>
            <person name="Bredeson J.V."/>
            <person name="Lyons J.B."/>
            <person name="Oniyinde I.O."/>
            <person name="Okereke N.R."/>
            <person name="Kolade O."/>
            <person name="Nnabue I."/>
            <person name="Nwadili C.O."/>
            <person name="Hribova E."/>
            <person name="Parker M."/>
            <person name="Nwogha J."/>
            <person name="Shu S."/>
            <person name="Carlson J."/>
            <person name="Kariba R."/>
            <person name="Muthemba S."/>
            <person name="Knop K."/>
            <person name="Barton G.J."/>
            <person name="Sherwood A.V."/>
            <person name="Lopez-Montes A."/>
            <person name="Asiedu R."/>
            <person name="Jamnadass R."/>
            <person name="Muchugi A."/>
            <person name="Goodstein D."/>
            <person name="Egesi C.N."/>
            <person name="Featherston J."/>
            <person name="Asfaw A."/>
            <person name="Simpson G.G."/>
            <person name="Dolezel J."/>
            <person name="Hendre P.S."/>
            <person name="Van Deynze A."/>
            <person name="Kumar P.L."/>
            <person name="Obidiegwu J.E."/>
            <person name="Bhattacharjee R."/>
            <person name="Rokhsar D.S."/>
        </authorList>
    </citation>
    <scope>NUCLEOTIDE SEQUENCE [LARGE SCALE GENOMIC DNA]</scope>
    <source>
        <strain evidence="2">cv. TDa95/00328</strain>
    </source>
</reference>
<organism evidence="1 2">
    <name type="scientific">Dioscorea alata</name>
    <name type="common">Purple yam</name>
    <dbReference type="NCBI Taxonomy" id="55571"/>
    <lineage>
        <taxon>Eukaryota</taxon>
        <taxon>Viridiplantae</taxon>
        <taxon>Streptophyta</taxon>
        <taxon>Embryophyta</taxon>
        <taxon>Tracheophyta</taxon>
        <taxon>Spermatophyta</taxon>
        <taxon>Magnoliopsida</taxon>
        <taxon>Liliopsida</taxon>
        <taxon>Dioscoreales</taxon>
        <taxon>Dioscoreaceae</taxon>
        <taxon>Dioscorea</taxon>
    </lineage>
</organism>
<protein>
    <submittedName>
        <fullName evidence="1">Indole-3-pyruvate monooxygenase protein</fullName>
        <ecNumber evidence="1">1.14.13.168</ecNumber>
    </submittedName>
</protein>
<keyword evidence="1" id="KW-0560">Oxidoreductase</keyword>
<proteinExistence type="predicted"/>
<comment type="caution">
    <text evidence="1">The sequence shown here is derived from an EMBL/GenBank/DDBJ whole genome shotgun (WGS) entry which is preliminary data.</text>
</comment>